<dbReference type="Proteomes" id="UP000266841">
    <property type="component" value="Unassembled WGS sequence"/>
</dbReference>
<dbReference type="EMBL" id="AGNL01009637">
    <property type="protein sequence ID" value="EJK69739.1"/>
    <property type="molecule type" value="Genomic_DNA"/>
</dbReference>
<evidence type="ECO:0000313" key="2">
    <source>
        <dbReference type="Proteomes" id="UP000266841"/>
    </source>
</evidence>
<accession>K0SXR4</accession>
<dbReference type="AlphaFoldDB" id="K0SXR4"/>
<evidence type="ECO:0000313" key="1">
    <source>
        <dbReference type="EMBL" id="EJK69739.1"/>
    </source>
</evidence>
<comment type="caution">
    <text evidence="1">The sequence shown here is derived from an EMBL/GenBank/DDBJ whole genome shotgun (WGS) entry which is preliminary data.</text>
</comment>
<protein>
    <submittedName>
        <fullName evidence="1">Uncharacterized protein</fullName>
    </submittedName>
</protein>
<feature type="non-terminal residue" evidence="1">
    <location>
        <position position="1"/>
    </location>
</feature>
<name>K0SXR4_THAOC</name>
<reference evidence="1 2" key="1">
    <citation type="journal article" date="2012" name="Genome Biol.">
        <title>Genome and low-iron response of an oceanic diatom adapted to chronic iron limitation.</title>
        <authorList>
            <person name="Lommer M."/>
            <person name="Specht M."/>
            <person name="Roy A.S."/>
            <person name="Kraemer L."/>
            <person name="Andreson R."/>
            <person name="Gutowska M.A."/>
            <person name="Wolf J."/>
            <person name="Bergner S.V."/>
            <person name="Schilhabel M.B."/>
            <person name="Klostermeier U.C."/>
            <person name="Beiko R.G."/>
            <person name="Rosenstiel P."/>
            <person name="Hippler M."/>
            <person name="Laroche J."/>
        </authorList>
    </citation>
    <scope>NUCLEOTIDE SEQUENCE [LARGE SCALE GENOMIC DNA]</scope>
    <source>
        <strain evidence="1 2">CCMP1005</strain>
    </source>
</reference>
<organism evidence="1 2">
    <name type="scientific">Thalassiosira oceanica</name>
    <name type="common">Marine diatom</name>
    <dbReference type="NCBI Taxonomy" id="159749"/>
    <lineage>
        <taxon>Eukaryota</taxon>
        <taxon>Sar</taxon>
        <taxon>Stramenopiles</taxon>
        <taxon>Ochrophyta</taxon>
        <taxon>Bacillariophyta</taxon>
        <taxon>Coscinodiscophyceae</taxon>
        <taxon>Thalassiosirophycidae</taxon>
        <taxon>Thalassiosirales</taxon>
        <taxon>Thalassiosiraceae</taxon>
        <taxon>Thalassiosira</taxon>
    </lineage>
</organism>
<proteinExistence type="predicted"/>
<gene>
    <name evidence="1" type="ORF">THAOC_08968</name>
</gene>
<sequence>QRPKKGPPSPPLPTTPEEEAFLNLFWGMMPPLPDPTPTEQRSASAIKELFLACRDGEADTVERRSTAIRIFVSREDTSALPGLALP</sequence>
<keyword evidence="2" id="KW-1185">Reference proteome</keyword>